<protein>
    <submittedName>
        <fullName evidence="8">Vacuolar protein sorting-associated protein 13</fullName>
    </submittedName>
</protein>
<accession>A0AAW0E4V6</accession>
<dbReference type="GO" id="GO:0006869">
    <property type="term" value="P:lipid transport"/>
    <property type="evidence" value="ECO:0007669"/>
    <property type="project" value="UniProtKB-KW"/>
</dbReference>
<feature type="compositionally biased region" description="Low complexity" evidence="4">
    <location>
        <begin position="452"/>
        <end position="464"/>
    </location>
</feature>
<comment type="similarity">
    <text evidence="1">Belongs to the VPS13 family.</text>
</comment>
<evidence type="ECO:0000256" key="2">
    <source>
        <dbReference type="ARBA" id="ARBA00022448"/>
    </source>
</evidence>
<feature type="region of interest" description="Disordered" evidence="4">
    <location>
        <begin position="440"/>
        <end position="475"/>
    </location>
</feature>
<feature type="compositionally biased region" description="Polar residues" evidence="4">
    <location>
        <begin position="1664"/>
        <end position="1685"/>
    </location>
</feature>
<dbReference type="GO" id="GO:0045053">
    <property type="term" value="P:protein retention in Golgi apparatus"/>
    <property type="evidence" value="ECO:0007669"/>
    <property type="project" value="TreeGrafter"/>
</dbReference>
<keyword evidence="3" id="KW-0445">Lipid transport</keyword>
<dbReference type="Pfam" id="PF25036">
    <property type="entry name" value="VPS13_VAB"/>
    <property type="match status" value="1"/>
</dbReference>
<evidence type="ECO:0000259" key="6">
    <source>
        <dbReference type="Pfam" id="PF25036"/>
    </source>
</evidence>
<dbReference type="PANTHER" id="PTHR16166">
    <property type="entry name" value="VACUOLAR PROTEIN SORTING-ASSOCIATED PROTEIN VPS13"/>
    <property type="match status" value="1"/>
</dbReference>
<evidence type="ECO:0000259" key="5">
    <source>
        <dbReference type="Pfam" id="PF12624"/>
    </source>
</evidence>
<feature type="region of interest" description="Disordered" evidence="4">
    <location>
        <begin position="1650"/>
        <end position="1691"/>
    </location>
</feature>
<gene>
    <name evidence="8" type="primary">VPS13</name>
    <name evidence="8" type="ORF">VNI00_001586</name>
</gene>
<dbReference type="GO" id="GO:0006623">
    <property type="term" value="P:protein targeting to vacuole"/>
    <property type="evidence" value="ECO:0007669"/>
    <property type="project" value="TreeGrafter"/>
</dbReference>
<dbReference type="Proteomes" id="UP001383192">
    <property type="component" value="Unassembled WGS sequence"/>
</dbReference>
<keyword evidence="2" id="KW-0813">Transport</keyword>
<evidence type="ECO:0000313" key="8">
    <source>
        <dbReference type="EMBL" id="KAK7058962.1"/>
    </source>
</evidence>
<evidence type="ECO:0000259" key="7">
    <source>
        <dbReference type="Pfam" id="PF25037"/>
    </source>
</evidence>
<reference evidence="8 9" key="1">
    <citation type="submission" date="2024-01" db="EMBL/GenBank/DDBJ databases">
        <title>A draft genome for a cacao thread blight-causing isolate of Paramarasmius palmivorus.</title>
        <authorList>
            <person name="Baruah I.K."/>
            <person name="Bukari Y."/>
            <person name="Amoako-Attah I."/>
            <person name="Meinhardt L.W."/>
            <person name="Bailey B.A."/>
            <person name="Cohen S.P."/>
        </authorList>
    </citation>
    <scope>NUCLEOTIDE SEQUENCE [LARGE SCALE GENOMIC DNA]</scope>
    <source>
        <strain evidence="8 9">GH-12</strain>
    </source>
</reference>
<proteinExistence type="inferred from homology"/>
<evidence type="ECO:0000256" key="1">
    <source>
        <dbReference type="ARBA" id="ARBA00006545"/>
    </source>
</evidence>
<feature type="compositionally biased region" description="Polar residues" evidence="4">
    <location>
        <begin position="1033"/>
        <end position="1042"/>
    </location>
</feature>
<dbReference type="InterPro" id="IPR009543">
    <property type="entry name" value="VPS13_VAB"/>
</dbReference>
<dbReference type="GO" id="GO:0045324">
    <property type="term" value="P:late endosome to vacuole transport"/>
    <property type="evidence" value="ECO:0007669"/>
    <property type="project" value="TreeGrafter"/>
</dbReference>
<feature type="domain" description="Chorein N-terminal" evidence="5">
    <location>
        <begin position="12"/>
        <end position="1110"/>
    </location>
</feature>
<name>A0AAW0E4V6_9AGAR</name>
<keyword evidence="9" id="KW-1185">Reference proteome</keyword>
<evidence type="ECO:0000256" key="3">
    <source>
        <dbReference type="ARBA" id="ARBA00023055"/>
    </source>
</evidence>
<evidence type="ECO:0000313" key="9">
    <source>
        <dbReference type="Proteomes" id="UP001383192"/>
    </source>
</evidence>
<dbReference type="Pfam" id="PF12624">
    <property type="entry name" value="VPS13_N"/>
    <property type="match status" value="1"/>
</dbReference>
<comment type="caution">
    <text evidence="8">The sequence shown here is derived from an EMBL/GenBank/DDBJ whole genome shotgun (WGS) entry which is preliminary data.</text>
</comment>
<feature type="domain" description="Vacuolar protein sorting-associated protein 13 VPS13 adaptor binding" evidence="6">
    <location>
        <begin position="1865"/>
        <end position="2439"/>
    </location>
</feature>
<dbReference type="InterPro" id="IPR056748">
    <property type="entry name" value="VPS13-like_C"/>
</dbReference>
<feature type="region of interest" description="Disordered" evidence="4">
    <location>
        <begin position="1033"/>
        <end position="1062"/>
    </location>
</feature>
<feature type="domain" description="Intermembrane lipid transfer protein VPS13-like C-terminal" evidence="7">
    <location>
        <begin position="2966"/>
        <end position="3089"/>
    </location>
</feature>
<evidence type="ECO:0000256" key="4">
    <source>
        <dbReference type="SAM" id="MobiDB-lite"/>
    </source>
</evidence>
<dbReference type="InterPro" id="IPR026847">
    <property type="entry name" value="VPS13"/>
</dbReference>
<sequence length="3114" mass="348956">MWWLDPGKEVLNVVFNRILAPYVENLDMNQVNYGIGQGQLTLRKLRLKRGALDKFRLPVDVLEGHLGKFTLSLHWMNLGNQPVEILIEDVSLLVVPSTQNKYDPAEEENRALAAKLERVENAELLHMRGQPEKSAGELCASGLLTPLDNTLPDDESPQQQGLMASLIAKIINNLQVTIKNIHIRYEDKLSVPGHPFAVGVTLASFAAVSVDDNWQPAFIESTAGAIHKLGKLESLAVYFDTDSPSISGLPPVESAKKFNDMISKDPNDSSHQFILKPVSGEGRITLNNKVDKKIPRFDIQLFFDEIGVALDDSQYHGAISLLDMYHVYIRRHQYRKYQPSDQEYSINRARARLRFAATAILEGVRERHRRWTWEYFAERRDDRLRYVELFQKKTLATLTGQDLKDFENLEKKLSYEDIRFYRSIARSRLRKDRALRKRLEEEKAKQQPQRQGWGSWLWGSSSSESSDEDTTFGNMTEEQRKELYDVLDYDEKNAVADSFQTPRDSMKARIVANLNRGSFALKTEPHNHVKDIISVNFDSFQANVIQRPDNLEAALSLGGFSVFDGTTPHSVHPQIVRVKDINTVAYDADQPFLFIKFENSPLDERADNALTVRMRHMEIIYHKGYVEAVYKFFKPPESQLESVEALLSVASQTLEGLSKETRAGLEFALQNHKTIDIQMDMNAPIIIVPEDVTTNSCKHLIVDAGHISIESELADKDAIRSLRLKKDQTFSPDDDNRLQSLMYDKLSLKLEAAQFIIGNDLQSCLDALSANSGDSLHLLERINIDLSVQNSIVPTYTQLAKFKVSGKLPSLQVNLSDTKYKALMRLIDVSIPHFDDEQGSKAPPRPVTRPAKSGDFLPLPYVQSVEYHTDDGEDDDPENPTSKQEQQHNHDEAPDMHQHIFELAFQVDRLGATLSKSAPDGTEKPLGNVSFNRFDLFFVLAKFDMKVDVNLRSLSMDLHQPNKQPMKFISSSETVDDKDLLSVTYFRVQKDSPEYSGVDQAVDVKISTFKFYAAPEPVVSLYDFIMTTFVPQPNSSGAQPQQKALPDIETDSPSSQDNSSDSQIKVNVELASVQIHLVNEDTRLATLMLSTARVAVIVFPRSLKVNARLGSLSLSNDSKVHSVRDEFNQILSIEGENFADFDYQTFNPDDPNYNGIKTAVGLRVQSIKLHYVERALRDIYLFLAKLAKLKGLYDAATQAAVQTASEVDIDRLHFNVFIDSPILVFPSDPAGSRDIMTMRLGAIKAENSFEGVANKIDASLSGVQLTSTFHRNGEPSILKIIEDIDVKAHAIQTGNRDRSVNAEYPDTQVSVNISPVKLQLTQTQYILLMAVLQSVPRVLEGAPAGTAQAEMSASSSDGPVDGRVIDALPTEPAVGQPWTTVDLVVVVETVKLSLYDASAVQKADLRHHGIAEVEVNHTNLRFKMLSNGAQEAQVVLKSFVMTNTRPGNTRFREIIPAARHDRNQFMVLYTSGPDGSAQAILSIDTPQIIFSIDPVFGLLHFFTDGIATPVAKSEDQHPAVMGETGTQKSNFDFRVDLHDISICVLENDSDPNSQSIQLTVQQVLMSQQGVMALTVNRLGMSLVRMGKSDDTARFLDDFDLTFALDSRASSSQNMTSIELNAKPIVFRASYRDIKLITTIVNKAIELYTNSQSQSEMSDSKQDRSAPSVTHASPVNSGRARSTQPSGKARVVTSREELKASFDGFRLVLIGDMHEQPMLHLKVKPFIVGAKDWSGELSATTTLATQISYWNLTNSHWEPLIDPWTFSILVARETPLSELNLKLSARERLDLNLSTTFAELAITTLNTWNKEGDVILQNARGSYAPYRIHNRTGSPILVWTEDEEDHVAHSGVQIANEQTIDWRFDDWRTMREHVATSGHHNINLQCVGKSWEQINGIPVDKEGEFVFPLRPRTEKHSNRLLCEVKVVDNVKVVTIRSTYKVENLTLYPLEITLVDEHGHPVYSMEKLAPGRDYSLPIEAVSQNRIRIQPDQGFGYKWCGAIRWEDLVAKRSFTIKCPHTDPREAAFRFQAWVQSDLNLNDSLLRKYPKINLKLRAPIELENLLPYNLQYRVYDKDTDQNWKSYLRQGGIMPVHSVELGHLVLLNVQVQDTVFKPSDFAIINTDGNSEFDIESRLVLRDPSDRKLHLKLNYVRYPDSGGAFKVQIYSPYVVVNKTGLPFCVRTRSNRAAMLQDVAGDTRADILSSPTPFLLSHTNDRGHEFLFKFADSSWSKPCSLEAPAAETALVVSSPKQRGEEIHIGLSWSEGLGKYKLSKVITLAPRFLIKNNLSEPIAFRQHGVALRERSVIHPGERVPLQFLRQSEETLLTIAFPGLNAQWSPPINIGDIGPVHLRLPRPGNDTGNFTLVRADIKLDGSTVFVHLAPALDEWPFVIENNSDYTFILCQKDATARDEQMGGQKSYPSYKINAHSTFSYAWDFPAAKDKKLLLTYNSYKRVVDVMEIGALVPFKFNEGRTVSLDVRADGTKQILRITNYNAQQSLYKPRARSSSGTLSRQDTVSSSVEAFEAVTEEIPPTFGFKVDFAGIGVSLVNKKLVEVIYLSMDKLLLEYTISPTARAFNLSCGSLQVDNQLHDALFPVILQPTPVPKESNTVAALPTVQASVILLNDEALTIEADEDFLFAVYDLTQIKGASWEEGTKDILIETTEIPEPKDTASGQDIYFEVLELQPIKLSLSFMRTERVSSEEKLSIRNPLAVVVNALTMAVGNINDAPLELNALAIKDVRLTTTELQNRIFYHYRQDVLRQLYRILGSADFIGNPVGLFTNVSSGVADIFYEPFNGVVMHGNRELGIGIAKGAASFVKKTVFGLSDSMTKFTSSVGKGLSAATFDSEYQARRRMTQRRNRPRHAMYASKDIFDIFNALISLQNRYGVTAGGEALASSVASAMEGVVMKPIEGAESEGALGFFKGMGKGLVGAVTKPVVGVFDLASNVSEGIRNTTTVFDSPERDRVRMPRLIPHDNVLRPYAAREALGQYWMRDLNNGAYRKEHYVAHISQSHLPSSKTLSHPYQDTPGSDNVVLLTMTRVLSFWSKRLRLDWELPLTQIQGVTVEDTGIRFAHKAGKEHDKFVFIPDKSSQSWFFEKVASVVKAFNIRRRMDA</sequence>
<dbReference type="EMBL" id="JAYKXP010000004">
    <property type="protein sequence ID" value="KAK7058962.1"/>
    <property type="molecule type" value="Genomic_DNA"/>
</dbReference>
<dbReference type="PANTHER" id="PTHR16166:SF93">
    <property type="entry name" value="INTERMEMBRANE LIPID TRANSFER PROTEIN VPS13"/>
    <property type="match status" value="1"/>
</dbReference>
<feature type="region of interest" description="Disordered" evidence="4">
    <location>
        <begin position="834"/>
        <end position="892"/>
    </location>
</feature>
<dbReference type="InterPro" id="IPR026854">
    <property type="entry name" value="VPS13_N"/>
</dbReference>
<dbReference type="Pfam" id="PF25037">
    <property type="entry name" value="VPS13_C"/>
    <property type="match status" value="1"/>
</dbReference>
<organism evidence="8 9">
    <name type="scientific">Paramarasmius palmivorus</name>
    <dbReference type="NCBI Taxonomy" id="297713"/>
    <lineage>
        <taxon>Eukaryota</taxon>
        <taxon>Fungi</taxon>
        <taxon>Dikarya</taxon>
        <taxon>Basidiomycota</taxon>
        <taxon>Agaricomycotina</taxon>
        <taxon>Agaricomycetes</taxon>
        <taxon>Agaricomycetidae</taxon>
        <taxon>Agaricales</taxon>
        <taxon>Marasmiineae</taxon>
        <taxon>Marasmiaceae</taxon>
        <taxon>Paramarasmius</taxon>
    </lineage>
</organism>
<feature type="compositionally biased region" description="Low complexity" evidence="4">
    <location>
        <begin position="1051"/>
        <end position="1062"/>
    </location>
</feature>
<dbReference type="GO" id="GO:0007005">
    <property type="term" value="P:mitochondrion organization"/>
    <property type="evidence" value="ECO:0007669"/>
    <property type="project" value="TreeGrafter"/>
</dbReference>